<organism evidence="2 3">
    <name type="scientific">Sphingobium phenoxybenzoativorans</name>
    <dbReference type="NCBI Taxonomy" id="1592790"/>
    <lineage>
        <taxon>Bacteria</taxon>
        <taxon>Pseudomonadati</taxon>
        <taxon>Pseudomonadota</taxon>
        <taxon>Alphaproteobacteria</taxon>
        <taxon>Sphingomonadales</taxon>
        <taxon>Sphingomonadaceae</taxon>
        <taxon>Sphingobium</taxon>
    </lineage>
</organism>
<reference evidence="2" key="1">
    <citation type="submission" date="2021-04" db="EMBL/GenBank/DDBJ databases">
        <title>Isolation of p-tert-butylphenol degrading bacteria Sphingobium phenoxybenzoativorans Tas13 from active sludge.</title>
        <authorList>
            <person name="Li Y."/>
        </authorList>
    </citation>
    <scope>NUCLEOTIDE SEQUENCE</scope>
    <source>
        <strain evidence="2">Tas13</strain>
    </source>
</reference>
<gene>
    <name evidence="2" type="ORF">KFK14_12605</name>
</gene>
<name>A0A975K306_9SPHN</name>
<keyword evidence="1" id="KW-0472">Membrane</keyword>
<dbReference type="KEGG" id="spph:KFK14_12605"/>
<dbReference type="InterPro" id="IPR021265">
    <property type="entry name" value="DUF2842"/>
</dbReference>
<sequence>MTSGPQSSGPQPSWRKPAGMFLILLLITLWAVIIGSLSPWIGQLHALLQGVIYIIAGIVWILPLKPLLSWMETGRWRP</sequence>
<evidence type="ECO:0000313" key="2">
    <source>
        <dbReference type="EMBL" id="QUT03990.1"/>
    </source>
</evidence>
<keyword evidence="1" id="KW-0812">Transmembrane</keyword>
<evidence type="ECO:0000256" key="1">
    <source>
        <dbReference type="SAM" id="Phobius"/>
    </source>
</evidence>
<proteinExistence type="predicted"/>
<protein>
    <submittedName>
        <fullName evidence="2">DUF2842 domain-containing protein</fullName>
    </submittedName>
</protein>
<dbReference type="Pfam" id="PF11003">
    <property type="entry name" value="DUF2842"/>
    <property type="match status" value="1"/>
</dbReference>
<dbReference type="Proteomes" id="UP000681425">
    <property type="component" value="Chromosome"/>
</dbReference>
<dbReference type="EMBL" id="CP073910">
    <property type="protein sequence ID" value="QUT03990.1"/>
    <property type="molecule type" value="Genomic_DNA"/>
</dbReference>
<evidence type="ECO:0000313" key="3">
    <source>
        <dbReference type="Proteomes" id="UP000681425"/>
    </source>
</evidence>
<dbReference type="AlphaFoldDB" id="A0A975K306"/>
<dbReference type="RefSeq" id="WP_212607885.1">
    <property type="nucleotide sequence ID" value="NZ_CP073910.1"/>
</dbReference>
<keyword evidence="1" id="KW-1133">Transmembrane helix</keyword>
<keyword evidence="3" id="KW-1185">Reference proteome</keyword>
<accession>A0A975K306</accession>
<feature type="transmembrane region" description="Helical" evidence="1">
    <location>
        <begin position="21"/>
        <end position="41"/>
    </location>
</feature>
<feature type="transmembrane region" description="Helical" evidence="1">
    <location>
        <begin position="47"/>
        <end position="68"/>
    </location>
</feature>